<keyword evidence="2" id="KW-1185">Reference proteome</keyword>
<evidence type="ECO:0000313" key="2">
    <source>
        <dbReference type="Proteomes" id="UP001249851"/>
    </source>
</evidence>
<reference evidence="1" key="1">
    <citation type="journal article" date="2023" name="G3 (Bethesda)">
        <title>Whole genome assembly and annotation of the endangered Caribbean coral Acropora cervicornis.</title>
        <authorList>
            <person name="Selwyn J.D."/>
            <person name="Vollmer S.V."/>
        </authorList>
    </citation>
    <scope>NUCLEOTIDE SEQUENCE</scope>
    <source>
        <strain evidence="1">K2</strain>
    </source>
</reference>
<accession>A0AAD9US94</accession>
<protein>
    <submittedName>
        <fullName evidence="1">Uncharacterized protein</fullName>
    </submittedName>
</protein>
<evidence type="ECO:0000313" key="1">
    <source>
        <dbReference type="EMBL" id="KAK2548104.1"/>
    </source>
</evidence>
<gene>
    <name evidence="1" type="ORF">P5673_031804</name>
</gene>
<reference evidence="1" key="2">
    <citation type="journal article" date="2023" name="Science">
        <title>Genomic signatures of disease resistance in endangered staghorn corals.</title>
        <authorList>
            <person name="Vollmer S.V."/>
            <person name="Selwyn J.D."/>
            <person name="Despard B.A."/>
            <person name="Roesel C.L."/>
        </authorList>
    </citation>
    <scope>NUCLEOTIDE SEQUENCE</scope>
    <source>
        <strain evidence="1">K2</strain>
    </source>
</reference>
<sequence>MGKTGLVFFNDNKPVPVTNSLFPARHISSNTFALPSGNSLDRTWKVSVENHIYSCAFVRKVLSPIPRSTYLLRSTRAKC</sequence>
<proteinExistence type="predicted"/>
<name>A0AAD9US94_ACRCE</name>
<comment type="caution">
    <text evidence="1">The sequence shown here is derived from an EMBL/GenBank/DDBJ whole genome shotgun (WGS) entry which is preliminary data.</text>
</comment>
<dbReference type="EMBL" id="JARQWQ010000156">
    <property type="protein sequence ID" value="KAK2548104.1"/>
    <property type="molecule type" value="Genomic_DNA"/>
</dbReference>
<dbReference type="Proteomes" id="UP001249851">
    <property type="component" value="Unassembled WGS sequence"/>
</dbReference>
<dbReference type="AlphaFoldDB" id="A0AAD9US94"/>
<organism evidence="1 2">
    <name type="scientific">Acropora cervicornis</name>
    <name type="common">Staghorn coral</name>
    <dbReference type="NCBI Taxonomy" id="6130"/>
    <lineage>
        <taxon>Eukaryota</taxon>
        <taxon>Metazoa</taxon>
        <taxon>Cnidaria</taxon>
        <taxon>Anthozoa</taxon>
        <taxon>Hexacorallia</taxon>
        <taxon>Scleractinia</taxon>
        <taxon>Astrocoeniina</taxon>
        <taxon>Acroporidae</taxon>
        <taxon>Acropora</taxon>
    </lineage>
</organism>